<dbReference type="PANTHER" id="PTHR43233">
    <property type="entry name" value="FAMILY N-ACETYLTRANSFERASE, PUTATIVE (AFU_ORTHOLOGUE AFUA_6G03350)-RELATED"/>
    <property type="match status" value="1"/>
</dbReference>
<sequence length="133" mass="14060">MTLITEERAPSAQEYCALRIKAGLSAKSLKAAEIGLPNSLYIVTIRDARTLIAMGRVVGDGACNFEVVDIAVDPAYQGAGLGRGVMDCIDGYLTSATLEGSYVSMVADKPGFYEKLGWKSVSPASEGMSKKFG</sequence>
<accession>A0A1B8H1Y8</accession>
<protein>
    <submittedName>
        <fullName evidence="2">GCN5 family acetyltransferase</fullName>
    </submittedName>
</protein>
<dbReference type="SUPFAM" id="SSF55729">
    <property type="entry name" value="Acyl-CoA N-acyltransferases (Nat)"/>
    <property type="match status" value="1"/>
</dbReference>
<organism evidence="2 3">
    <name type="scientific">Morganella psychrotolerans</name>
    <dbReference type="NCBI Taxonomy" id="368603"/>
    <lineage>
        <taxon>Bacteria</taxon>
        <taxon>Pseudomonadati</taxon>
        <taxon>Pseudomonadota</taxon>
        <taxon>Gammaproteobacteria</taxon>
        <taxon>Enterobacterales</taxon>
        <taxon>Morganellaceae</taxon>
        <taxon>Morganella</taxon>
    </lineage>
</organism>
<gene>
    <name evidence="2" type="ORF">AYY18_10475</name>
</gene>
<dbReference type="Proteomes" id="UP000092377">
    <property type="component" value="Unassembled WGS sequence"/>
</dbReference>
<proteinExistence type="predicted"/>
<dbReference type="PROSITE" id="PS51186">
    <property type="entry name" value="GNAT"/>
    <property type="match status" value="1"/>
</dbReference>
<evidence type="ECO:0000313" key="3">
    <source>
        <dbReference type="Proteomes" id="UP000092377"/>
    </source>
</evidence>
<dbReference type="Gene3D" id="3.40.630.30">
    <property type="match status" value="1"/>
</dbReference>
<dbReference type="InterPro" id="IPR053144">
    <property type="entry name" value="Acetyltransferase_Butenolide"/>
</dbReference>
<keyword evidence="2" id="KW-0808">Transferase</keyword>
<dbReference type="OrthoDB" id="9775804at2"/>
<evidence type="ECO:0000259" key="1">
    <source>
        <dbReference type="PROSITE" id="PS51186"/>
    </source>
</evidence>
<dbReference type="AlphaFoldDB" id="A0A1B8H1Y8"/>
<dbReference type="PANTHER" id="PTHR43233:SF1">
    <property type="entry name" value="FAMILY N-ACETYLTRANSFERASE, PUTATIVE (AFU_ORTHOLOGUE AFUA_6G03350)-RELATED"/>
    <property type="match status" value="1"/>
</dbReference>
<keyword evidence="3" id="KW-1185">Reference proteome</keyword>
<comment type="caution">
    <text evidence="2">The sequence shown here is derived from an EMBL/GenBank/DDBJ whole genome shotgun (WGS) entry which is preliminary data.</text>
</comment>
<dbReference type="RefSeq" id="WP_067405621.1">
    <property type="nucleotide sequence ID" value="NZ_LZEY01000059.1"/>
</dbReference>
<dbReference type="Pfam" id="PF13508">
    <property type="entry name" value="Acetyltransf_7"/>
    <property type="match status" value="1"/>
</dbReference>
<dbReference type="InterPro" id="IPR016181">
    <property type="entry name" value="Acyl_CoA_acyltransferase"/>
</dbReference>
<dbReference type="InterPro" id="IPR000182">
    <property type="entry name" value="GNAT_dom"/>
</dbReference>
<evidence type="ECO:0000313" key="2">
    <source>
        <dbReference type="EMBL" id="OBU03090.1"/>
    </source>
</evidence>
<dbReference type="EMBL" id="LZEY01000059">
    <property type="protein sequence ID" value="OBU03090.1"/>
    <property type="molecule type" value="Genomic_DNA"/>
</dbReference>
<reference evidence="3" key="1">
    <citation type="submission" date="2016-06" db="EMBL/GenBank/DDBJ databases">
        <authorList>
            <person name="Butler K."/>
        </authorList>
    </citation>
    <scope>NUCLEOTIDE SEQUENCE [LARGE SCALE GENOMIC DNA]</scope>
    <source>
        <strain evidence="3">GCSL-Mp20</strain>
    </source>
</reference>
<name>A0A1B8H1Y8_9GAMM</name>
<feature type="domain" description="N-acetyltransferase" evidence="1">
    <location>
        <begin position="2"/>
        <end position="133"/>
    </location>
</feature>
<dbReference type="GO" id="GO:0016747">
    <property type="term" value="F:acyltransferase activity, transferring groups other than amino-acyl groups"/>
    <property type="evidence" value="ECO:0007669"/>
    <property type="project" value="InterPro"/>
</dbReference>
<dbReference type="CDD" id="cd04301">
    <property type="entry name" value="NAT_SF"/>
    <property type="match status" value="1"/>
</dbReference>